<accession>A0A8X6ULC9</accession>
<dbReference type="Proteomes" id="UP000887013">
    <property type="component" value="Unassembled WGS sequence"/>
</dbReference>
<feature type="region of interest" description="Disordered" evidence="1">
    <location>
        <begin position="16"/>
        <end position="44"/>
    </location>
</feature>
<organism evidence="2 3">
    <name type="scientific">Nephila pilipes</name>
    <name type="common">Giant wood spider</name>
    <name type="synonym">Nephila maculata</name>
    <dbReference type="NCBI Taxonomy" id="299642"/>
    <lineage>
        <taxon>Eukaryota</taxon>
        <taxon>Metazoa</taxon>
        <taxon>Ecdysozoa</taxon>
        <taxon>Arthropoda</taxon>
        <taxon>Chelicerata</taxon>
        <taxon>Arachnida</taxon>
        <taxon>Araneae</taxon>
        <taxon>Araneomorphae</taxon>
        <taxon>Entelegynae</taxon>
        <taxon>Araneoidea</taxon>
        <taxon>Nephilidae</taxon>
        <taxon>Nephila</taxon>
    </lineage>
</organism>
<feature type="compositionally biased region" description="Low complexity" evidence="1">
    <location>
        <begin position="20"/>
        <end position="35"/>
    </location>
</feature>
<sequence>SSFELLSTFSRLWKQDQETTDGSSIDISSSEELSTGVSLPSEGGLSKTDIASSVIGKKHIYG</sequence>
<protein>
    <submittedName>
        <fullName evidence="2">Uncharacterized protein</fullName>
    </submittedName>
</protein>
<name>A0A8X6ULC9_NEPPI</name>
<reference evidence="2" key="1">
    <citation type="submission" date="2020-08" db="EMBL/GenBank/DDBJ databases">
        <title>Multicomponent nature underlies the extraordinary mechanical properties of spider dragline silk.</title>
        <authorList>
            <person name="Kono N."/>
            <person name="Nakamura H."/>
            <person name="Mori M."/>
            <person name="Yoshida Y."/>
            <person name="Ohtoshi R."/>
            <person name="Malay A.D."/>
            <person name="Moran D.A.P."/>
            <person name="Tomita M."/>
            <person name="Numata K."/>
            <person name="Arakawa K."/>
        </authorList>
    </citation>
    <scope>NUCLEOTIDE SEQUENCE</scope>
</reference>
<comment type="caution">
    <text evidence="2">The sequence shown here is derived from an EMBL/GenBank/DDBJ whole genome shotgun (WGS) entry which is preliminary data.</text>
</comment>
<evidence type="ECO:0000256" key="1">
    <source>
        <dbReference type="SAM" id="MobiDB-lite"/>
    </source>
</evidence>
<evidence type="ECO:0000313" key="3">
    <source>
        <dbReference type="Proteomes" id="UP000887013"/>
    </source>
</evidence>
<proteinExistence type="predicted"/>
<feature type="non-terminal residue" evidence="2">
    <location>
        <position position="1"/>
    </location>
</feature>
<gene>
    <name evidence="2" type="ORF">NPIL_123451</name>
</gene>
<dbReference type="AlphaFoldDB" id="A0A8X6ULC9"/>
<evidence type="ECO:0000313" key="2">
    <source>
        <dbReference type="EMBL" id="GFU26034.1"/>
    </source>
</evidence>
<dbReference type="EMBL" id="BMAW01128533">
    <property type="protein sequence ID" value="GFU26034.1"/>
    <property type="molecule type" value="Genomic_DNA"/>
</dbReference>
<keyword evidence="3" id="KW-1185">Reference proteome</keyword>